<dbReference type="GeneID" id="85349803"/>
<dbReference type="SUPFAM" id="SSF52047">
    <property type="entry name" value="RNI-like"/>
    <property type="match status" value="1"/>
</dbReference>
<dbReference type="InterPro" id="IPR032675">
    <property type="entry name" value="LRR_dom_sf"/>
</dbReference>
<gene>
    <name evidence="1" type="ORF">EV420DRAFT_1184501</name>
</gene>
<accession>A0AA39TPY5</accession>
<evidence type="ECO:0008006" key="3">
    <source>
        <dbReference type="Google" id="ProtNLM"/>
    </source>
</evidence>
<evidence type="ECO:0000313" key="2">
    <source>
        <dbReference type="Proteomes" id="UP001175211"/>
    </source>
</evidence>
<sequence>MHTTSIWTPCSGCPCPNHHLPSCTFPVEPSLSDDPQWTHLTRSNNPPSQYEEFVLSGMIAAYDQQIQNIDTEKSNLEAFSLSLKAQIIAVSQRMDALCQERARVTEAVRERQNILSPVRRLPSEILNHIFLNTIDFPVPMTQIMQKDEEDTRAELYNWEFTPTESPLWSITEVSKKWRSTSLSSPRLWSYVNIIISDSNFNGHSYVRQLGLQLDRSARYPLSILICHIVEEFSPMDLPPQLVGILFSFSSCIRELHLYVTAHIFSQISDMRLSLPSLEYLVVLRQDGGILGTIDRSRLFSSTPKLQFLEVIDWEGSLELPCNQVKKYRSDHARCIERHSPFPLSGPKVHHHLNALRKFQQVEECTLRLSGVSDTLDLGGDVYPLICPQLRVLNLSSWSIDRTSSAFQQVADRLVLPRLSILKVACSQKDNYEGQEVFSSICCLLQRSQSPITVLHFDHGQVLTEDLLQLFCSTPTLEDLRLTRLGDTVVTKAVMAKLTVVRTSELVLPRLRTLYIPVGSFKVTDLVRMVQSRRSGGNSCRVTRLQTLRLCGNFRGQCLRFDALISRCLKQYYAEGFSFGVCRTVV</sequence>
<dbReference type="RefSeq" id="XP_060334000.1">
    <property type="nucleotide sequence ID" value="XM_060466255.1"/>
</dbReference>
<organism evidence="1 2">
    <name type="scientific">Armillaria tabescens</name>
    <name type="common">Ringless honey mushroom</name>
    <name type="synonym">Agaricus tabescens</name>
    <dbReference type="NCBI Taxonomy" id="1929756"/>
    <lineage>
        <taxon>Eukaryota</taxon>
        <taxon>Fungi</taxon>
        <taxon>Dikarya</taxon>
        <taxon>Basidiomycota</taxon>
        <taxon>Agaricomycotina</taxon>
        <taxon>Agaricomycetes</taxon>
        <taxon>Agaricomycetidae</taxon>
        <taxon>Agaricales</taxon>
        <taxon>Marasmiineae</taxon>
        <taxon>Physalacriaceae</taxon>
        <taxon>Desarmillaria</taxon>
    </lineage>
</organism>
<keyword evidence="2" id="KW-1185">Reference proteome</keyword>
<protein>
    <recommendedName>
        <fullName evidence="3">F-box domain-containing protein</fullName>
    </recommendedName>
</protein>
<comment type="caution">
    <text evidence="1">The sequence shown here is derived from an EMBL/GenBank/DDBJ whole genome shotgun (WGS) entry which is preliminary data.</text>
</comment>
<dbReference type="AlphaFoldDB" id="A0AA39TPY5"/>
<name>A0AA39TPY5_ARMTA</name>
<dbReference type="Gene3D" id="3.80.10.10">
    <property type="entry name" value="Ribonuclease Inhibitor"/>
    <property type="match status" value="1"/>
</dbReference>
<evidence type="ECO:0000313" key="1">
    <source>
        <dbReference type="EMBL" id="KAK0462388.1"/>
    </source>
</evidence>
<dbReference type="EMBL" id="JAUEPS010000009">
    <property type="protein sequence ID" value="KAK0462388.1"/>
    <property type="molecule type" value="Genomic_DNA"/>
</dbReference>
<reference evidence="1" key="1">
    <citation type="submission" date="2023-06" db="EMBL/GenBank/DDBJ databases">
        <authorList>
            <consortium name="Lawrence Berkeley National Laboratory"/>
            <person name="Ahrendt S."/>
            <person name="Sahu N."/>
            <person name="Indic B."/>
            <person name="Wong-Bajracharya J."/>
            <person name="Merenyi Z."/>
            <person name="Ke H.-M."/>
            <person name="Monk M."/>
            <person name="Kocsube S."/>
            <person name="Drula E."/>
            <person name="Lipzen A."/>
            <person name="Balint B."/>
            <person name="Henrissat B."/>
            <person name="Andreopoulos B."/>
            <person name="Martin F.M."/>
            <person name="Harder C.B."/>
            <person name="Rigling D."/>
            <person name="Ford K.L."/>
            <person name="Foster G.D."/>
            <person name="Pangilinan J."/>
            <person name="Papanicolaou A."/>
            <person name="Barry K."/>
            <person name="LaButti K."/>
            <person name="Viragh M."/>
            <person name="Koriabine M."/>
            <person name="Yan M."/>
            <person name="Riley R."/>
            <person name="Champramary S."/>
            <person name="Plett K.L."/>
            <person name="Tsai I.J."/>
            <person name="Slot J."/>
            <person name="Sipos G."/>
            <person name="Plett J."/>
            <person name="Nagy L.G."/>
            <person name="Grigoriev I.V."/>
        </authorList>
    </citation>
    <scope>NUCLEOTIDE SEQUENCE</scope>
    <source>
        <strain evidence="1">CCBAS 213</strain>
    </source>
</reference>
<proteinExistence type="predicted"/>
<dbReference type="Proteomes" id="UP001175211">
    <property type="component" value="Unassembled WGS sequence"/>
</dbReference>